<evidence type="ECO:0000313" key="3">
    <source>
        <dbReference type="EMBL" id="SIT09923.1"/>
    </source>
</evidence>
<name>A0A1N7PGY3_9FLAO</name>
<evidence type="ECO:0000256" key="1">
    <source>
        <dbReference type="ARBA" id="ARBA00006817"/>
    </source>
</evidence>
<dbReference type="EMBL" id="FTOV01000006">
    <property type="protein sequence ID" value="SIT09923.1"/>
    <property type="molecule type" value="Genomic_DNA"/>
</dbReference>
<dbReference type="InterPro" id="IPR013538">
    <property type="entry name" value="ASHA1/2-like_C"/>
</dbReference>
<protein>
    <submittedName>
        <fullName evidence="3">Uncharacterized conserved protein YndB, AHSA1/START domain</fullName>
    </submittedName>
</protein>
<dbReference type="Proteomes" id="UP000185781">
    <property type="component" value="Unassembled WGS sequence"/>
</dbReference>
<dbReference type="RefSeq" id="WP_076393634.1">
    <property type="nucleotide sequence ID" value="NZ_FTOV01000006.1"/>
</dbReference>
<dbReference type="InterPro" id="IPR023393">
    <property type="entry name" value="START-like_dom_sf"/>
</dbReference>
<dbReference type="CDD" id="cd07814">
    <property type="entry name" value="SRPBCC_CalC_Aha1-like"/>
    <property type="match status" value="1"/>
</dbReference>
<proteinExistence type="inferred from homology"/>
<gene>
    <name evidence="3" type="ORF">SAMN05421785_106259</name>
</gene>
<dbReference type="AlphaFoldDB" id="A0A1N7PGY3"/>
<organism evidence="3 4">
    <name type="scientific">Chryseobacterium gambrini</name>
    <dbReference type="NCBI Taxonomy" id="373672"/>
    <lineage>
        <taxon>Bacteria</taxon>
        <taxon>Pseudomonadati</taxon>
        <taxon>Bacteroidota</taxon>
        <taxon>Flavobacteriia</taxon>
        <taxon>Flavobacteriales</taxon>
        <taxon>Weeksellaceae</taxon>
        <taxon>Chryseobacterium group</taxon>
        <taxon>Chryseobacterium</taxon>
    </lineage>
</organism>
<feature type="domain" description="Activator of Hsp90 ATPase homologue 1/2-like C-terminal" evidence="2">
    <location>
        <begin position="19"/>
        <end position="145"/>
    </location>
</feature>
<comment type="similarity">
    <text evidence="1">Belongs to the AHA1 family.</text>
</comment>
<evidence type="ECO:0000259" key="2">
    <source>
        <dbReference type="Pfam" id="PF08327"/>
    </source>
</evidence>
<accession>A0A1N7PGY3</accession>
<dbReference type="Pfam" id="PF08327">
    <property type="entry name" value="AHSA1"/>
    <property type="match status" value="1"/>
</dbReference>
<dbReference type="SUPFAM" id="SSF55961">
    <property type="entry name" value="Bet v1-like"/>
    <property type="match status" value="1"/>
</dbReference>
<dbReference type="OrthoDB" id="287565at2"/>
<sequence length="147" mass="17300">MVYNTLIHNFTYTFTTSKSPEEVFSTLINPRNWWIGLHHEIITRKSENRNDEFIFDAGNGVHHTVQRLIEVSPYEKIVWEVIESKLTFVNKMDEWTGTKICFEIFKEADKTKVVFTHEGLIPQFECFGGCSGAWSQYMEKLEKELNQ</sequence>
<dbReference type="STRING" id="373672.SAMN05421785_106259"/>
<dbReference type="Gene3D" id="3.30.530.20">
    <property type="match status" value="1"/>
</dbReference>
<reference evidence="3 4" key="1">
    <citation type="submission" date="2017-01" db="EMBL/GenBank/DDBJ databases">
        <authorList>
            <person name="Mah S.A."/>
            <person name="Swanson W.J."/>
            <person name="Moy G.W."/>
            <person name="Vacquier V.D."/>
        </authorList>
    </citation>
    <scope>NUCLEOTIDE SEQUENCE [LARGE SCALE GENOMIC DNA]</scope>
    <source>
        <strain evidence="3 4">DSM 18014</strain>
    </source>
</reference>
<evidence type="ECO:0000313" key="4">
    <source>
        <dbReference type="Proteomes" id="UP000185781"/>
    </source>
</evidence>